<dbReference type="Pfam" id="PF02590">
    <property type="entry name" value="SPOUT_MTase"/>
    <property type="match status" value="1"/>
</dbReference>
<dbReference type="EMBL" id="CP159510">
    <property type="protein sequence ID" value="XCJ17679.1"/>
    <property type="molecule type" value="Genomic_DNA"/>
</dbReference>
<organism evidence="7">
    <name type="scientific">Sporolactobacillus sp. Y61</name>
    <dbReference type="NCBI Taxonomy" id="3160863"/>
    <lineage>
        <taxon>Bacteria</taxon>
        <taxon>Bacillati</taxon>
        <taxon>Bacillota</taxon>
        <taxon>Bacilli</taxon>
        <taxon>Bacillales</taxon>
        <taxon>Sporolactobacillaceae</taxon>
        <taxon>Sporolactobacillus</taxon>
    </lineage>
</organism>
<keyword evidence="4 6" id="KW-0949">S-adenosyl-L-methionine</keyword>
<keyword evidence="1 6" id="KW-0698">rRNA processing</keyword>
<comment type="catalytic activity">
    <reaction evidence="6">
        <text>pseudouridine(1915) in 23S rRNA + S-adenosyl-L-methionine = N(3)-methylpseudouridine(1915) in 23S rRNA + S-adenosyl-L-homocysteine + H(+)</text>
        <dbReference type="Rhea" id="RHEA:42752"/>
        <dbReference type="Rhea" id="RHEA-COMP:10221"/>
        <dbReference type="Rhea" id="RHEA-COMP:10222"/>
        <dbReference type="ChEBI" id="CHEBI:15378"/>
        <dbReference type="ChEBI" id="CHEBI:57856"/>
        <dbReference type="ChEBI" id="CHEBI:59789"/>
        <dbReference type="ChEBI" id="CHEBI:65314"/>
        <dbReference type="ChEBI" id="CHEBI:74486"/>
        <dbReference type="EC" id="2.1.1.177"/>
    </reaction>
</comment>
<dbReference type="EC" id="2.1.1.177" evidence="6"/>
<evidence type="ECO:0000256" key="2">
    <source>
        <dbReference type="ARBA" id="ARBA00022603"/>
    </source>
</evidence>
<reference evidence="7" key="1">
    <citation type="submission" date="2024-06" db="EMBL/GenBank/DDBJ databases">
        <authorList>
            <person name="Fan A."/>
            <person name="Zhang F.Y."/>
            <person name="Zhang L."/>
        </authorList>
    </citation>
    <scope>NUCLEOTIDE SEQUENCE</scope>
    <source>
        <strain evidence="7">Y61</strain>
    </source>
</reference>
<sequence>MNIHILCVGKLKEKYFRLGIEEYSKRLRSYARVSITEVADERAPETLSQAEIRQIKQAEGDRLLKKIPAQTYVIALAIQGRQLSSEDFAEKIGELATYGHSDITCVIGGSNGLSDEVLHRADFQLSFSAFTFPHQLMRLILIEQIYRAFKIIRGEPYHK</sequence>
<evidence type="ECO:0000256" key="6">
    <source>
        <dbReference type="HAMAP-Rule" id="MF_00658"/>
    </source>
</evidence>
<dbReference type="NCBIfam" id="TIGR00246">
    <property type="entry name" value="tRNA_RlmH_YbeA"/>
    <property type="match status" value="1"/>
</dbReference>
<evidence type="ECO:0000256" key="4">
    <source>
        <dbReference type="ARBA" id="ARBA00022691"/>
    </source>
</evidence>
<dbReference type="GO" id="GO:0005737">
    <property type="term" value="C:cytoplasm"/>
    <property type="evidence" value="ECO:0007669"/>
    <property type="project" value="UniProtKB-SubCell"/>
</dbReference>
<comment type="caution">
    <text evidence="6">Lacks conserved residue(s) required for the propagation of feature annotation.</text>
</comment>
<dbReference type="HAMAP" id="MF_00658">
    <property type="entry name" value="23SrRNA_methyltr_H"/>
    <property type="match status" value="1"/>
</dbReference>
<evidence type="ECO:0000256" key="3">
    <source>
        <dbReference type="ARBA" id="ARBA00022679"/>
    </source>
</evidence>
<dbReference type="InterPro" id="IPR029028">
    <property type="entry name" value="Alpha/beta_knot_MTases"/>
</dbReference>
<evidence type="ECO:0000256" key="5">
    <source>
        <dbReference type="ARBA" id="ARBA00038303"/>
    </source>
</evidence>
<name>A0AAU8IHE6_9BACL</name>
<keyword evidence="6" id="KW-0963">Cytoplasm</keyword>
<protein>
    <recommendedName>
        <fullName evidence="6">Ribosomal RNA large subunit methyltransferase H</fullName>
        <ecNumber evidence="6">2.1.1.177</ecNumber>
    </recommendedName>
    <alternativeName>
        <fullName evidence="6">23S rRNA (pseudouridine1915-N3)-methyltransferase</fullName>
    </alternativeName>
    <alternativeName>
        <fullName evidence="6">23S rRNA m3Psi1915 methyltransferase</fullName>
    </alternativeName>
    <alternativeName>
        <fullName evidence="6">rRNA (pseudouridine-N3-)-methyltransferase RlmH</fullName>
    </alternativeName>
</protein>
<dbReference type="PANTHER" id="PTHR33603">
    <property type="entry name" value="METHYLTRANSFERASE"/>
    <property type="match status" value="1"/>
</dbReference>
<accession>A0AAU8IHE6</accession>
<dbReference type="Gene3D" id="3.40.1280.10">
    <property type="match status" value="1"/>
</dbReference>
<dbReference type="RefSeq" id="WP_353948817.1">
    <property type="nucleotide sequence ID" value="NZ_CP159510.1"/>
</dbReference>
<comment type="function">
    <text evidence="6">Specifically methylates the pseudouridine at position 1915 (m3Psi1915) in 23S rRNA.</text>
</comment>
<evidence type="ECO:0000256" key="1">
    <source>
        <dbReference type="ARBA" id="ARBA00022552"/>
    </source>
</evidence>
<keyword evidence="3 6" id="KW-0808">Transferase</keyword>
<dbReference type="AlphaFoldDB" id="A0AAU8IHE6"/>
<dbReference type="CDD" id="cd18081">
    <property type="entry name" value="RlmH-like"/>
    <property type="match status" value="1"/>
</dbReference>
<evidence type="ECO:0000313" key="7">
    <source>
        <dbReference type="EMBL" id="XCJ17679.1"/>
    </source>
</evidence>
<dbReference type="SUPFAM" id="SSF75217">
    <property type="entry name" value="alpha/beta knot"/>
    <property type="match status" value="1"/>
</dbReference>
<feature type="binding site" evidence="6">
    <location>
        <position position="108"/>
    </location>
    <ligand>
        <name>S-adenosyl-L-methionine</name>
        <dbReference type="ChEBI" id="CHEBI:59789"/>
    </ligand>
</feature>
<comment type="subunit">
    <text evidence="6">Homodimer.</text>
</comment>
<comment type="subcellular location">
    <subcellularLocation>
        <location evidence="6">Cytoplasm</location>
    </subcellularLocation>
</comment>
<feature type="binding site" evidence="6">
    <location>
        <position position="76"/>
    </location>
    <ligand>
        <name>S-adenosyl-L-methionine</name>
        <dbReference type="ChEBI" id="CHEBI:59789"/>
    </ligand>
</feature>
<dbReference type="InterPro" id="IPR003742">
    <property type="entry name" value="RlmH-like"/>
</dbReference>
<dbReference type="GO" id="GO:0070038">
    <property type="term" value="F:rRNA (pseudouridine-N3-)-methyltransferase activity"/>
    <property type="evidence" value="ECO:0007669"/>
    <property type="project" value="UniProtKB-UniRule"/>
</dbReference>
<keyword evidence="2 6" id="KW-0489">Methyltransferase</keyword>
<dbReference type="PIRSF" id="PIRSF004505">
    <property type="entry name" value="MT_bac"/>
    <property type="match status" value="1"/>
</dbReference>
<dbReference type="InterPro" id="IPR029026">
    <property type="entry name" value="tRNA_m1G_MTases_N"/>
</dbReference>
<dbReference type="PANTHER" id="PTHR33603:SF1">
    <property type="entry name" value="RIBOSOMAL RNA LARGE SUBUNIT METHYLTRANSFERASE H"/>
    <property type="match status" value="1"/>
</dbReference>
<gene>
    <name evidence="6 7" type="primary">rlmH</name>
    <name evidence="7" type="ORF">ABNN70_04110</name>
</gene>
<dbReference type="NCBIfam" id="NF000985">
    <property type="entry name" value="PRK00103.1-3"/>
    <property type="match status" value="1"/>
</dbReference>
<comment type="similarity">
    <text evidence="5 6">Belongs to the RNA methyltransferase RlmH family.</text>
</comment>
<proteinExistence type="inferred from homology"/>